<gene>
    <name evidence="2" type="ORF">PA905_47600</name>
</gene>
<evidence type="ECO:0000313" key="2">
    <source>
        <dbReference type="EMBL" id="GDZ96270.1"/>
    </source>
</evidence>
<dbReference type="InterPro" id="IPR024983">
    <property type="entry name" value="CHAT_dom"/>
</dbReference>
<dbReference type="Pfam" id="PF12770">
    <property type="entry name" value="CHAT"/>
    <property type="match status" value="1"/>
</dbReference>
<accession>A0A4P5ZJ67</accession>
<proteinExistence type="predicted"/>
<dbReference type="Gene3D" id="1.25.40.10">
    <property type="entry name" value="Tetratricopeptide repeat domain"/>
    <property type="match status" value="3"/>
</dbReference>
<dbReference type="AlphaFoldDB" id="A0A4P5ZJ67"/>
<evidence type="ECO:0000259" key="1">
    <source>
        <dbReference type="Pfam" id="PF12770"/>
    </source>
</evidence>
<dbReference type="InterPro" id="IPR011990">
    <property type="entry name" value="TPR-like_helical_dom_sf"/>
</dbReference>
<sequence length="952" mass="108099">MEIAMNKDAVNKASQTYLAFWLEILQAILEGNDTSQGFYPILTANQDKLNEEFRILWRDWTTAIIDTEDYPAPLIITDIISNFSSLIKEFPLGNLAQNIEISITGLEMTLKVYSREVFPLNWASTQNNLGNAYRDRILGDETENIKQALAFYQNALEVFTREEFPEDWARTKNNLAMAYAKRIRGKKAYNQELALANYQDALEVYSREAFPRQWAMIQNNLVDISLKISENNAYNGEIAIKYCQSALQVFTREEFPLDWAKSQHNLAATYLFISKGERLDYLELALTHTQEALQVHIREKNPYEWAFTQRILGLIYKEKGEIKSATECWQLSLEIFIPALLPVECFGSGLLLGDTAFITENWTVAIQGYEKAIAAVEQSREWATNEAARQEIQLNAIDVYIKMVQACINDGQIEKALETVERSKSRNLVELLANSELEPKGADDSLKQELRNLRKNISSIQLLLANTDNKSTFNRDGFQGIRSSETSSLTREYIAQQRELLQEYQRQLDEVFAQCQELDPAFTLTQEVKSITVAEIRDLIDSHTAILEWYIGTDSFQIFIVTQSNLEVVEFDKTELEKLEALNQQYLEALFNNTETWQDNLSESLNSLSQILRLDEILNHPTLANCDSLILVPHRYLHLFPLHALSVSQQTWLRFNPETPHLQPPANPCLLDCFKKGVRYAPSCQLLQRVQQRERPPADTRTLFAIQNPTEDLAYTDIEVEVIKQAFTPADILSKQQATKTALIDNLETIAQAHYVHFSCHGSFDFQTPLISSLILAGAIESTDSPTPTGQKSLRLRSGGQANPAKCLTLQDIFATLNLPKCRLVTLSACETGLTDTTKQSDDCIGLATGFLYAGSQGVLSSLWSVNDLATAFLMIKFYENLATDDMAVALNTAQIWLRDATTEELQEWKSQLPLRPTQKEALYDELDDIGSREKQPFQSPYHWAAFCSVGQ</sequence>
<organism evidence="2 3">
    <name type="scientific">Planktothrix agardhii CCAP 1459/11A</name>
    <dbReference type="NCBI Taxonomy" id="282420"/>
    <lineage>
        <taxon>Bacteria</taxon>
        <taxon>Bacillati</taxon>
        <taxon>Cyanobacteriota</taxon>
        <taxon>Cyanophyceae</taxon>
        <taxon>Oscillatoriophycideae</taxon>
        <taxon>Oscillatoriales</taxon>
        <taxon>Microcoleaceae</taxon>
        <taxon>Planktothrix</taxon>
    </lineage>
</organism>
<feature type="domain" description="CHAT" evidence="1">
    <location>
        <begin position="614"/>
        <end position="952"/>
    </location>
</feature>
<dbReference type="Proteomes" id="UP000299794">
    <property type="component" value="Unassembled WGS sequence"/>
</dbReference>
<protein>
    <submittedName>
        <fullName evidence="2">Tetratricopeptide domain protein</fullName>
    </submittedName>
</protein>
<dbReference type="PANTHER" id="PTHR10098:SF108">
    <property type="entry name" value="TETRATRICOPEPTIDE REPEAT PROTEIN 28"/>
    <property type="match status" value="1"/>
</dbReference>
<evidence type="ECO:0000313" key="3">
    <source>
        <dbReference type="Proteomes" id="UP000299794"/>
    </source>
</evidence>
<reference evidence="3" key="1">
    <citation type="submission" date="2019-02" db="EMBL/GenBank/DDBJ databases">
        <title>Draft genome sequence of Planktothrix agardhii NIES-905.</title>
        <authorList>
            <person name="Yamaguchi H."/>
            <person name="Suzuki S."/>
            <person name="Kawachi M."/>
        </authorList>
    </citation>
    <scope>NUCLEOTIDE SEQUENCE [LARGE SCALE GENOMIC DNA]</scope>
    <source>
        <strain evidence="3">CCAP 1459/11A</strain>
    </source>
</reference>
<dbReference type="PANTHER" id="PTHR10098">
    <property type="entry name" value="RAPSYN-RELATED"/>
    <property type="match status" value="1"/>
</dbReference>
<dbReference type="SUPFAM" id="SSF48452">
    <property type="entry name" value="TPR-like"/>
    <property type="match status" value="2"/>
</dbReference>
<comment type="caution">
    <text evidence="2">The sequence shown here is derived from an EMBL/GenBank/DDBJ whole genome shotgun (WGS) entry which is preliminary data.</text>
</comment>
<dbReference type="EMBL" id="BJCD01000086">
    <property type="protein sequence ID" value="GDZ96270.1"/>
    <property type="molecule type" value="Genomic_DNA"/>
</dbReference>
<name>A0A4P5ZJ67_PLAAG</name>